<dbReference type="PROSITE" id="PS50005">
    <property type="entry name" value="TPR"/>
    <property type="match status" value="1"/>
</dbReference>
<feature type="transmembrane region" description="Helical" evidence="6">
    <location>
        <begin position="100"/>
        <end position="117"/>
    </location>
</feature>
<evidence type="ECO:0000259" key="7">
    <source>
        <dbReference type="Pfam" id="PF04932"/>
    </source>
</evidence>
<evidence type="ECO:0000256" key="1">
    <source>
        <dbReference type="ARBA" id="ARBA00004141"/>
    </source>
</evidence>
<feature type="repeat" description="TPR" evidence="5">
    <location>
        <begin position="685"/>
        <end position="718"/>
    </location>
</feature>
<feature type="transmembrane region" description="Helical" evidence="6">
    <location>
        <begin position="36"/>
        <end position="56"/>
    </location>
</feature>
<reference evidence="8 9" key="1">
    <citation type="submission" date="2019-02" db="EMBL/GenBank/DDBJ databases">
        <title>Deep-cultivation of Planctomycetes and their phenomic and genomic characterization uncovers novel biology.</title>
        <authorList>
            <person name="Wiegand S."/>
            <person name="Jogler M."/>
            <person name="Boedeker C."/>
            <person name="Pinto D."/>
            <person name="Vollmers J."/>
            <person name="Rivas-Marin E."/>
            <person name="Kohn T."/>
            <person name="Peeters S.H."/>
            <person name="Heuer A."/>
            <person name="Rast P."/>
            <person name="Oberbeckmann S."/>
            <person name="Bunk B."/>
            <person name="Jeske O."/>
            <person name="Meyerdierks A."/>
            <person name="Storesund J.E."/>
            <person name="Kallscheuer N."/>
            <person name="Luecker S."/>
            <person name="Lage O.M."/>
            <person name="Pohl T."/>
            <person name="Merkel B.J."/>
            <person name="Hornburger P."/>
            <person name="Mueller R.-W."/>
            <person name="Bruemmer F."/>
            <person name="Labrenz M."/>
            <person name="Spormann A.M."/>
            <person name="Op Den Camp H."/>
            <person name="Overmann J."/>
            <person name="Amann R."/>
            <person name="Jetten M.S.M."/>
            <person name="Mascher T."/>
            <person name="Medema M.H."/>
            <person name="Devos D.P."/>
            <person name="Kaster A.-K."/>
            <person name="Ovreas L."/>
            <person name="Rohde M."/>
            <person name="Galperin M.Y."/>
            <person name="Jogler C."/>
        </authorList>
    </citation>
    <scope>NUCLEOTIDE SEQUENCE [LARGE SCALE GENOMIC DNA]</scope>
    <source>
        <strain evidence="8 9">Pla52n</strain>
    </source>
</reference>
<dbReference type="Proteomes" id="UP000320176">
    <property type="component" value="Unassembled WGS sequence"/>
</dbReference>
<dbReference type="SUPFAM" id="SSF48452">
    <property type="entry name" value="TPR-like"/>
    <property type="match status" value="1"/>
</dbReference>
<protein>
    <submittedName>
        <fullName evidence="8">O-Antigen ligase</fullName>
    </submittedName>
</protein>
<feature type="transmembrane region" description="Helical" evidence="6">
    <location>
        <begin position="123"/>
        <end position="142"/>
    </location>
</feature>
<name>A0A5C6B240_9BACT</name>
<keyword evidence="5" id="KW-0802">TPR repeat</keyword>
<sequence length="747" mass="81829">MMAVAIMIAFAIALVGNTLSWNTLSASRINHRTHAVVILMLLLAGYAWIQTVSLSAETVHWLSPASHDAYLTWAAPLMEANQRPSEFPISIAPLDTQHTLAMLVIACLAAAAAPVVYGTRERIAFLLASIALGGAITAVIGITRKLVPSFQMWSFTSGGEGAPFGTFLNRNNAALTMNLALASCLGLLTWRLRSMSDVNDPDAPARRKRITFSKLQETFGNPLSLMAIACGLICLLGVALCGSRGGILSLLVSGIASVAMVRSGRAIAIVLIAVVIVGGGCVLLALPSELSNTPLDQLESSLNNNADRLTNDGRLAHWPDGFRTFLGFLPMGSGLATYSYAYLPFQQTSSWRWHHHADNLWLEMLVELGVGGLLIWTAFWMVMVWSLVRLSKSYDPIDEAMRLTGWYCVLLLLISQFFDFGLIIPSNLIIVCLLIPVIVSRAASVIVRSDRTKPQQSTESEKASSGKKKLQLLKSGSGRLSMSRWSDLIFPTMLAASLLGLGVIAAGRLKQDAINEYLVRDAKIHLRSLRGDLPELIQRADVLAARVVQHPTADLQDIVSRYRFQQGRLNEIGLASAGNLSDVSQLSFNTARTVRRLAWRASSEKIPLAATKTNQKLLPLPVDEEQRSAASPYGQALQFSRDILKTRPLAIQPRNNLVYLEFVHQTPGLTEQAIQQAQSLYRNDPSVLFQFARYSADNKDYGNALSMYQRVIHLRPEMSDRVLNSANSFPHFPTDSLTPSSLDPSNR</sequence>
<dbReference type="PANTHER" id="PTHR37422:SF23">
    <property type="entry name" value="TEICHURONIC ACID BIOSYNTHESIS PROTEIN TUAE"/>
    <property type="match status" value="1"/>
</dbReference>
<feature type="transmembrane region" description="Helical" evidence="6">
    <location>
        <begin position="173"/>
        <end position="192"/>
    </location>
</feature>
<evidence type="ECO:0000256" key="2">
    <source>
        <dbReference type="ARBA" id="ARBA00022692"/>
    </source>
</evidence>
<keyword evidence="2 6" id="KW-0812">Transmembrane</keyword>
<evidence type="ECO:0000256" key="3">
    <source>
        <dbReference type="ARBA" id="ARBA00022989"/>
    </source>
</evidence>
<feature type="domain" description="O-antigen ligase-related" evidence="7">
    <location>
        <begin position="232"/>
        <end position="376"/>
    </location>
</feature>
<dbReference type="GO" id="GO:0016874">
    <property type="term" value="F:ligase activity"/>
    <property type="evidence" value="ECO:0007669"/>
    <property type="project" value="UniProtKB-KW"/>
</dbReference>
<keyword evidence="9" id="KW-1185">Reference proteome</keyword>
<dbReference type="InterPro" id="IPR007016">
    <property type="entry name" value="O-antigen_ligase-rel_domated"/>
</dbReference>
<dbReference type="InterPro" id="IPR011990">
    <property type="entry name" value="TPR-like_helical_dom_sf"/>
</dbReference>
<evidence type="ECO:0000256" key="6">
    <source>
        <dbReference type="SAM" id="Phobius"/>
    </source>
</evidence>
<feature type="transmembrane region" description="Helical" evidence="6">
    <location>
        <begin position="225"/>
        <end position="252"/>
    </location>
</feature>
<dbReference type="EMBL" id="SJPN01000002">
    <property type="protein sequence ID" value="TWU05970.1"/>
    <property type="molecule type" value="Genomic_DNA"/>
</dbReference>
<gene>
    <name evidence="8" type="ORF">Pla52n_16860</name>
</gene>
<dbReference type="InterPro" id="IPR019734">
    <property type="entry name" value="TPR_rpt"/>
</dbReference>
<dbReference type="InterPro" id="IPR051533">
    <property type="entry name" value="WaaL-like"/>
</dbReference>
<evidence type="ECO:0000313" key="9">
    <source>
        <dbReference type="Proteomes" id="UP000320176"/>
    </source>
</evidence>
<proteinExistence type="predicted"/>
<feature type="transmembrane region" description="Helical" evidence="6">
    <location>
        <begin position="264"/>
        <end position="286"/>
    </location>
</feature>
<dbReference type="GO" id="GO:0016020">
    <property type="term" value="C:membrane"/>
    <property type="evidence" value="ECO:0007669"/>
    <property type="project" value="UniProtKB-SubCell"/>
</dbReference>
<dbReference type="Pfam" id="PF04932">
    <property type="entry name" value="Wzy_C"/>
    <property type="match status" value="1"/>
</dbReference>
<dbReference type="Gene3D" id="1.25.40.10">
    <property type="entry name" value="Tetratricopeptide repeat domain"/>
    <property type="match status" value="1"/>
</dbReference>
<feature type="transmembrane region" description="Helical" evidence="6">
    <location>
        <begin position="424"/>
        <end position="447"/>
    </location>
</feature>
<keyword evidence="4 6" id="KW-0472">Membrane</keyword>
<accession>A0A5C6B240</accession>
<keyword evidence="8" id="KW-0436">Ligase</keyword>
<dbReference type="AlphaFoldDB" id="A0A5C6B240"/>
<comment type="subcellular location">
    <subcellularLocation>
        <location evidence="1">Membrane</location>
        <topology evidence="1">Multi-pass membrane protein</topology>
    </subcellularLocation>
</comment>
<evidence type="ECO:0000256" key="5">
    <source>
        <dbReference type="PROSITE-ProRule" id="PRU00339"/>
    </source>
</evidence>
<keyword evidence="3 6" id="KW-1133">Transmembrane helix</keyword>
<comment type="caution">
    <text evidence="8">The sequence shown here is derived from an EMBL/GenBank/DDBJ whole genome shotgun (WGS) entry which is preliminary data.</text>
</comment>
<feature type="transmembrane region" description="Helical" evidence="6">
    <location>
        <begin position="488"/>
        <end position="507"/>
    </location>
</feature>
<feature type="transmembrane region" description="Helical" evidence="6">
    <location>
        <begin position="368"/>
        <end position="388"/>
    </location>
</feature>
<organism evidence="8 9">
    <name type="scientific">Stieleria varia</name>
    <dbReference type="NCBI Taxonomy" id="2528005"/>
    <lineage>
        <taxon>Bacteria</taxon>
        <taxon>Pseudomonadati</taxon>
        <taxon>Planctomycetota</taxon>
        <taxon>Planctomycetia</taxon>
        <taxon>Pirellulales</taxon>
        <taxon>Pirellulaceae</taxon>
        <taxon>Stieleria</taxon>
    </lineage>
</organism>
<dbReference type="PANTHER" id="PTHR37422">
    <property type="entry name" value="TEICHURONIC ACID BIOSYNTHESIS PROTEIN TUAE"/>
    <property type="match status" value="1"/>
</dbReference>
<evidence type="ECO:0000256" key="4">
    <source>
        <dbReference type="ARBA" id="ARBA00023136"/>
    </source>
</evidence>
<evidence type="ECO:0000313" key="8">
    <source>
        <dbReference type="EMBL" id="TWU05970.1"/>
    </source>
</evidence>